<reference evidence="1" key="1">
    <citation type="journal article" date="2016" name="Nat. Genet.">
        <title>A high-quality carrot genome assembly provides new insights into carotenoid accumulation and asterid genome evolution.</title>
        <authorList>
            <person name="Iorizzo M."/>
            <person name="Ellison S."/>
            <person name="Senalik D."/>
            <person name="Zeng P."/>
            <person name="Satapoomin P."/>
            <person name="Huang J."/>
            <person name="Bowman M."/>
            <person name="Iovene M."/>
            <person name="Sanseverino W."/>
            <person name="Cavagnaro P."/>
            <person name="Yildiz M."/>
            <person name="Macko-Podgorni A."/>
            <person name="Moranska E."/>
            <person name="Grzebelus E."/>
            <person name="Grzebelus D."/>
            <person name="Ashrafi H."/>
            <person name="Zheng Z."/>
            <person name="Cheng S."/>
            <person name="Spooner D."/>
            <person name="Van Deynze A."/>
            <person name="Simon P."/>
        </authorList>
    </citation>
    <scope>NUCLEOTIDE SEQUENCE [LARGE SCALE GENOMIC DNA]</scope>
    <source>
        <tissue evidence="1">Leaf</tissue>
    </source>
</reference>
<evidence type="ECO:0000313" key="1">
    <source>
        <dbReference type="EMBL" id="KZN03093.1"/>
    </source>
</evidence>
<comment type="caution">
    <text evidence="1">The sequence shown here is derived from an EMBL/GenBank/DDBJ whole genome shotgun (WGS) entry which is preliminary data.</text>
</comment>
<protein>
    <submittedName>
        <fullName evidence="1">Uncharacterized protein</fullName>
    </submittedName>
</protein>
<name>A0A162AM16_DAUCS</name>
<dbReference type="AlphaFoldDB" id="A0A162AM16"/>
<accession>A0A162AM16</accession>
<organism evidence="1">
    <name type="scientific">Daucus carota subsp. sativus</name>
    <name type="common">Carrot</name>
    <dbReference type="NCBI Taxonomy" id="79200"/>
    <lineage>
        <taxon>Eukaryota</taxon>
        <taxon>Viridiplantae</taxon>
        <taxon>Streptophyta</taxon>
        <taxon>Embryophyta</taxon>
        <taxon>Tracheophyta</taxon>
        <taxon>Spermatophyta</taxon>
        <taxon>Magnoliopsida</taxon>
        <taxon>eudicotyledons</taxon>
        <taxon>Gunneridae</taxon>
        <taxon>Pentapetalae</taxon>
        <taxon>asterids</taxon>
        <taxon>campanulids</taxon>
        <taxon>Apiales</taxon>
        <taxon>Apiaceae</taxon>
        <taxon>Apioideae</taxon>
        <taxon>Scandiceae</taxon>
        <taxon>Daucinae</taxon>
        <taxon>Daucus</taxon>
        <taxon>Daucus sect. Daucus</taxon>
    </lineage>
</organism>
<dbReference type="EMBL" id="LNRQ01000003">
    <property type="protein sequence ID" value="KZN03093.1"/>
    <property type="molecule type" value="Genomic_DNA"/>
</dbReference>
<sequence>MRMKVQAQPLCISKGKRDYTALRLQISKENRQIWKKGREGIHSQSDRPQLSWE</sequence>
<gene>
    <name evidence="1" type="ORF">DCAR_011849</name>
</gene>
<proteinExistence type="predicted"/>
<dbReference type="Gramene" id="KZN03093">
    <property type="protein sequence ID" value="KZN03093"/>
    <property type="gene ID" value="DCAR_011849"/>
</dbReference>